<evidence type="ECO:0000256" key="5">
    <source>
        <dbReference type="SAM" id="SignalP"/>
    </source>
</evidence>
<proteinExistence type="inferred from homology"/>
<organism evidence="6 7">
    <name type="scientific">Peronospora belbahrii</name>
    <dbReference type="NCBI Taxonomy" id="622444"/>
    <lineage>
        <taxon>Eukaryota</taxon>
        <taxon>Sar</taxon>
        <taxon>Stramenopiles</taxon>
        <taxon>Oomycota</taxon>
        <taxon>Peronosporomycetes</taxon>
        <taxon>Peronosporales</taxon>
        <taxon>Peronosporaceae</taxon>
        <taxon>Peronospora</taxon>
    </lineage>
</organism>
<protein>
    <recommendedName>
        <fullName evidence="8">RxLR effector protein</fullName>
    </recommendedName>
</protein>
<evidence type="ECO:0000256" key="4">
    <source>
        <dbReference type="SAM" id="MobiDB-lite"/>
    </source>
</evidence>
<comment type="similarity">
    <text evidence="2">Belongs to the RxLR effector family.</text>
</comment>
<evidence type="ECO:0000313" key="6">
    <source>
        <dbReference type="EMBL" id="CAH0515140.1"/>
    </source>
</evidence>
<evidence type="ECO:0000313" key="7">
    <source>
        <dbReference type="Proteomes" id="UP001158986"/>
    </source>
</evidence>
<evidence type="ECO:0000256" key="3">
    <source>
        <dbReference type="ARBA" id="ARBA00022525"/>
    </source>
</evidence>
<comment type="caution">
    <text evidence="6">The sequence shown here is derived from an EMBL/GenBank/DDBJ whole genome shotgun (WGS) entry which is preliminary data.</text>
</comment>
<feature type="compositionally biased region" description="Acidic residues" evidence="4">
    <location>
        <begin position="66"/>
        <end position="78"/>
    </location>
</feature>
<dbReference type="Proteomes" id="UP001158986">
    <property type="component" value="Unassembled WGS sequence"/>
</dbReference>
<name>A0ABN8CQN7_9STRA</name>
<evidence type="ECO:0008006" key="8">
    <source>
        <dbReference type="Google" id="ProtNLM"/>
    </source>
</evidence>
<dbReference type="Pfam" id="PF16810">
    <property type="entry name" value="RXLR"/>
    <property type="match status" value="1"/>
</dbReference>
<evidence type="ECO:0000256" key="1">
    <source>
        <dbReference type="ARBA" id="ARBA00004613"/>
    </source>
</evidence>
<sequence length="496" mass="57345">MRFHYLLLSLAGAVVGSAQAKSEETVSVPSTTRSAEPLTTSVTRSLRINAHEDDKERVSTASVHEEYEESSADATVNEDDEERNLSNFAEAFSKINPFKRGVTDDYLMKLVKKKKSSEAIMKAIRLEKAGDKLFEDSNFKNLVRYAKHASPQHPEKAMIKVLMDWYRLHPDMLYRILEAETTDHDKTEMIDVLLMNYTPSELNRWLQVSLTNPDEKEMATKLQKQQFQEWEYSLLDADDVFRVLDLHNKENKFDSLSDAGLQVWIKYIKYKTTKMMSGKAVDPGKSFDAAVEDAMVKAAVSVMLHELDMIRVHKMLTEAAVKSNKHYKMAVKMKKEFFELWGQNHDAEPHEVGKILKDSGFSKKEQSEYYLKYLKNNNKYKADRWEARREVREEGDKEKTISEDLFNEPNVGDKKKTISDPRKVDLSNELNVGDNGETTEIDETLKKRKDDLLDEQLKQKLDARKQQKLEAKALAIEKRNPALWNLLQRNRHIDAT</sequence>
<reference evidence="6 7" key="1">
    <citation type="submission" date="2021-11" db="EMBL/GenBank/DDBJ databases">
        <authorList>
            <person name="Islam A."/>
            <person name="Islam S."/>
            <person name="Flora M.S."/>
            <person name="Rahman M."/>
            <person name="Ziaur R.M."/>
            <person name="Epstein J.H."/>
            <person name="Hassan M."/>
            <person name="Klassen M."/>
            <person name="Woodard K."/>
            <person name="Webb A."/>
            <person name="Webby R.J."/>
            <person name="El Zowalaty M.E."/>
        </authorList>
    </citation>
    <scope>NUCLEOTIDE SEQUENCE [LARGE SCALE GENOMIC DNA]</scope>
    <source>
        <strain evidence="6">Pbs1</strain>
    </source>
</reference>
<keyword evidence="3" id="KW-0964">Secreted</keyword>
<dbReference type="EMBL" id="CAKLCB010000104">
    <property type="protein sequence ID" value="CAH0515140.1"/>
    <property type="molecule type" value="Genomic_DNA"/>
</dbReference>
<feature type="region of interest" description="Disordered" evidence="4">
    <location>
        <begin position="52"/>
        <end position="78"/>
    </location>
</feature>
<evidence type="ECO:0000256" key="2">
    <source>
        <dbReference type="ARBA" id="ARBA00010400"/>
    </source>
</evidence>
<keyword evidence="7" id="KW-1185">Reference proteome</keyword>
<gene>
    <name evidence="6" type="ORF">PBS001_LOCUS1860</name>
</gene>
<dbReference type="InterPro" id="IPR031825">
    <property type="entry name" value="RXLR"/>
</dbReference>
<feature type="signal peptide" evidence="5">
    <location>
        <begin position="1"/>
        <end position="20"/>
    </location>
</feature>
<keyword evidence="5" id="KW-0732">Signal</keyword>
<accession>A0ABN8CQN7</accession>
<feature type="chain" id="PRO_5045508391" description="RxLR effector protein" evidence="5">
    <location>
        <begin position="21"/>
        <end position="496"/>
    </location>
</feature>
<comment type="subcellular location">
    <subcellularLocation>
        <location evidence="1">Secreted</location>
    </subcellularLocation>
</comment>